<dbReference type="RefSeq" id="WP_130415839.1">
    <property type="nucleotide sequence ID" value="NZ_SHKX01000018.1"/>
</dbReference>
<protein>
    <submittedName>
        <fullName evidence="3">Acid stress-induced BolA-like protein IbaG/YrbA</fullName>
    </submittedName>
</protein>
<organism evidence="3 4">
    <name type="scientific">Fluviicoccus keumensis</name>
    <dbReference type="NCBI Taxonomy" id="1435465"/>
    <lineage>
        <taxon>Bacteria</taxon>
        <taxon>Pseudomonadati</taxon>
        <taxon>Pseudomonadota</taxon>
        <taxon>Gammaproteobacteria</taxon>
        <taxon>Moraxellales</taxon>
        <taxon>Moraxellaceae</taxon>
        <taxon>Fluviicoccus</taxon>
    </lineage>
</organism>
<dbReference type="SUPFAM" id="SSF82657">
    <property type="entry name" value="BolA-like"/>
    <property type="match status" value="1"/>
</dbReference>
<dbReference type="PANTHER" id="PTHR46229">
    <property type="entry name" value="BOLA TRANSCRIPTION REGULATOR"/>
    <property type="match status" value="1"/>
</dbReference>
<dbReference type="InterPro" id="IPR002634">
    <property type="entry name" value="BolA"/>
</dbReference>
<dbReference type="InterPro" id="IPR050961">
    <property type="entry name" value="BolA/IbaG_stress_morph_reg"/>
</dbReference>
<dbReference type="PANTHER" id="PTHR46229:SF4">
    <property type="entry name" value="ACID STRESS PROTEIN IBAG"/>
    <property type="match status" value="1"/>
</dbReference>
<evidence type="ECO:0000256" key="2">
    <source>
        <dbReference type="RuleBase" id="RU003860"/>
    </source>
</evidence>
<proteinExistence type="inferred from homology"/>
<dbReference type="EMBL" id="SHKX01000018">
    <property type="protein sequence ID" value="RZU35340.1"/>
    <property type="molecule type" value="Genomic_DNA"/>
</dbReference>
<dbReference type="PIRSF" id="PIRSF003113">
    <property type="entry name" value="BolA"/>
    <property type="match status" value="1"/>
</dbReference>
<keyword evidence="4" id="KW-1185">Reference proteome</keyword>
<dbReference type="Gene3D" id="3.30.300.90">
    <property type="entry name" value="BolA-like"/>
    <property type="match status" value="1"/>
</dbReference>
<evidence type="ECO:0000313" key="4">
    <source>
        <dbReference type="Proteomes" id="UP000292423"/>
    </source>
</evidence>
<dbReference type="Proteomes" id="UP000292423">
    <property type="component" value="Unassembled WGS sequence"/>
</dbReference>
<dbReference type="Pfam" id="PF01722">
    <property type="entry name" value="BolA"/>
    <property type="match status" value="1"/>
</dbReference>
<dbReference type="InterPro" id="IPR036065">
    <property type="entry name" value="BolA-like_sf"/>
</dbReference>
<comment type="caution">
    <text evidence="3">The sequence shown here is derived from an EMBL/GenBank/DDBJ whole genome shotgun (WGS) entry which is preliminary data.</text>
</comment>
<evidence type="ECO:0000313" key="3">
    <source>
        <dbReference type="EMBL" id="RZU35340.1"/>
    </source>
</evidence>
<dbReference type="OrthoDB" id="9812890at2"/>
<name>A0A4Q7YDZ6_9GAMM</name>
<sequence>MNPDAIRALLVAAFPDAQEIQVTGDSGKFQVIVVSEMFVGMRPVAKQQKIYAPLNEHIASGAIHAVSMQTLTPEEWRKMRLFG</sequence>
<evidence type="ECO:0000256" key="1">
    <source>
        <dbReference type="ARBA" id="ARBA00005578"/>
    </source>
</evidence>
<accession>A0A4Q7YDZ6</accession>
<comment type="similarity">
    <text evidence="1 2">Belongs to the BolA/IbaG family.</text>
</comment>
<reference evidence="3 4" key="1">
    <citation type="submission" date="2019-02" db="EMBL/GenBank/DDBJ databases">
        <title>Genomic Encyclopedia of Type Strains, Phase IV (KMG-IV): sequencing the most valuable type-strain genomes for metagenomic binning, comparative biology and taxonomic classification.</title>
        <authorList>
            <person name="Goeker M."/>
        </authorList>
    </citation>
    <scope>NUCLEOTIDE SEQUENCE [LARGE SCALE GENOMIC DNA]</scope>
    <source>
        <strain evidence="3 4">DSM 105135</strain>
    </source>
</reference>
<dbReference type="AlphaFoldDB" id="A0A4Q7YDZ6"/>
<gene>
    <name evidence="3" type="ORF">EV700_3292</name>
</gene>